<keyword evidence="3" id="KW-0285">Flavoprotein</keyword>
<feature type="transmembrane region" description="Helical" evidence="9">
    <location>
        <begin position="84"/>
        <end position="102"/>
    </location>
</feature>
<feature type="transmembrane region" description="Helical" evidence="9">
    <location>
        <begin position="258"/>
        <end position="279"/>
    </location>
</feature>
<evidence type="ECO:0000256" key="1">
    <source>
        <dbReference type="ARBA" id="ARBA00022448"/>
    </source>
</evidence>
<keyword evidence="11" id="KW-1185">Reference proteome</keyword>
<dbReference type="GO" id="GO:0005886">
    <property type="term" value="C:plasma membrane"/>
    <property type="evidence" value="ECO:0007669"/>
    <property type="project" value="TreeGrafter"/>
</dbReference>
<dbReference type="PANTHER" id="PTHR30578">
    <property type="entry name" value="ELECTRON TRANSPORT COMPLEX PROTEIN RNFD"/>
    <property type="match status" value="1"/>
</dbReference>
<protein>
    <recommendedName>
        <fullName evidence="12">FMN-binding domain-containing protein</fullName>
    </recommendedName>
</protein>
<dbReference type="KEGG" id="aarg:Aargi30884_02460"/>
<feature type="transmembrane region" description="Helical" evidence="9">
    <location>
        <begin position="230"/>
        <end position="246"/>
    </location>
</feature>
<reference evidence="11" key="1">
    <citation type="submission" date="2019-05" db="EMBL/GenBank/DDBJ databases">
        <title>Complete genome sequencing of Absiella argi strain JCM 30884.</title>
        <authorList>
            <person name="Sakamoto M."/>
            <person name="Murakami T."/>
            <person name="Mori H."/>
        </authorList>
    </citation>
    <scope>NUCLEOTIDE SEQUENCE [LARGE SCALE GENOMIC DNA]</scope>
    <source>
        <strain evidence="11">JCM 30884</strain>
    </source>
</reference>
<evidence type="ECO:0000313" key="10">
    <source>
        <dbReference type="EMBL" id="BBK21343.1"/>
    </source>
</evidence>
<evidence type="ECO:0000256" key="3">
    <source>
        <dbReference type="ARBA" id="ARBA00022630"/>
    </source>
</evidence>
<keyword evidence="6" id="KW-1278">Translocase</keyword>
<dbReference type="AlphaFoldDB" id="A0A6N4TF16"/>
<keyword evidence="1" id="KW-0813">Transport</keyword>
<evidence type="ECO:0000256" key="8">
    <source>
        <dbReference type="ARBA" id="ARBA00023136"/>
    </source>
</evidence>
<gene>
    <name evidence="10" type="ORF">Aargi30884_02460</name>
</gene>
<dbReference type="EMBL" id="AP019695">
    <property type="protein sequence ID" value="BBK21343.1"/>
    <property type="molecule type" value="Genomic_DNA"/>
</dbReference>
<feature type="transmembrane region" description="Helical" evidence="9">
    <location>
        <begin position="347"/>
        <end position="367"/>
    </location>
</feature>
<proteinExistence type="predicted"/>
<feature type="transmembrane region" description="Helical" evidence="9">
    <location>
        <begin position="140"/>
        <end position="161"/>
    </location>
</feature>
<evidence type="ECO:0000256" key="4">
    <source>
        <dbReference type="ARBA" id="ARBA00022643"/>
    </source>
</evidence>
<accession>A0A6N4TF16</accession>
<feature type="transmembrane region" description="Helical" evidence="9">
    <location>
        <begin position="198"/>
        <end position="218"/>
    </location>
</feature>
<dbReference type="PANTHER" id="PTHR30578:SF0">
    <property type="entry name" value="ION-TRANSLOCATING OXIDOREDUCTASE COMPLEX SUBUNIT D"/>
    <property type="match status" value="1"/>
</dbReference>
<sequence length="506" mass="54911">MKFAFNVSPNLRQKQSTKQIMLELMIGLLVVFAFSLFYYGTEYGSSYVLQAIKLLAVSVIVALLTEIAFAFFTRKGQKFDFAYIKKFLSGSFGWITAIILTMMCPISISFYALGVATFFAIFFAKLLFGGFGNNIFNPAAVGRAVIFATFVGASTDIITMATPTTVIASSYNWLVVDPEMITTMMDEIGGLPTLFTGMYPGAIGETSALVILIVGIILSIRKVIDWRIPVVYLGSIFVLAMGIALFKGVGSYGSLPGFIWYPLLHLLTGGVMFGAVFMLTDPVTSPTSAQGKCIFALGAAVLTVLIRIKANLPEGCLYSILLMNMLTPMIEQALAGKQLALRKKASIIFGSVAVVGMGCVLLAANVIEPKAKEVEEAPQPTLVTSTDEDMLSMDASITDTKENGNEVVYTVKAHGYTANENPDVYNVFEITVDKTNNQITKMSFVECNDSDFIKTAVQSNPELVNVVNTDLSKEFEYTTEDVVSGATFTTKSAMRAMIEVQRALGL</sequence>
<keyword evidence="5 9" id="KW-0812">Transmembrane</keyword>
<feature type="transmembrane region" description="Helical" evidence="9">
    <location>
        <begin position="20"/>
        <end position="39"/>
    </location>
</feature>
<keyword evidence="8 9" id="KW-0472">Membrane</keyword>
<evidence type="ECO:0008006" key="12">
    <source>
        <dbReference type="Google" id="ProtNLM"/>
    </source>
</evidence>
<feature type="transmembrane region" description="Helical" evidence="9">
    <location>
        <begin position="51"/>
        <end position="72"/>
    </location>
</feature>
<keyword evidence="4" id="KW-0288">FMN</keyword>
<evidence type="ECO:0000256" key="6">
    <source>
        <dbReference type="ARBA" id="ARBA00022967"/>
    </source>
</evidence>
<keyword evidence="2" id="KW-0597">Phosphoprotein</keyword>
<dbReference type="RefSeq" id="WP_115714561.1">
    <property type="nucleotide sequence ID" value="NZ_AP019695.1"/>
</dbReference>
<keyword evidence="7 9" id="KW-1133">Transmembrane helix</keyword>
<evidence type="ECO:0000256" key="5">
    <source>
        <dbReference type="ARBA" id="ARBA00022692"/>
    </source>
</evidence>
<evidence type="ECO:0000256" key="7">
    <source>
        <dbReference type="ARBA" id="ARBA00022989"/>
    </source>
</evidence>
<dbReference type="GO" id="GO:0055085">
    <property type="term" value="P:transmembrane transport"/>
    <property type="evidence" value="ECO:0007669"/>
    <property type="project" value="InterPro"/>
</dbReference>
<evidence type="ECO:0000256" key="2">
    <source>
        <dbReference type="ARBA" id="ARBA00022553"/>
    </source>
</evidence>
<dbReference type="Proteomes" id="UP000464754">
    <property type="component" value="Chromosome"/>
</dbReference>
<dbReference type="InterPro" id="IPR004338">
    <property type="entry name" value="NqrB/RnfD"/>
</dbReference>
<evidence type="ECO:0000256" key="9">
    <source>
        <dbReference type="SAM" id="Phobius"/>
    </source>
</evidence>
<evidence type="ECO:0000313" key="11">
    <source>
        <dbReference type="Proteomes" id="UP000464754"/>
    </source>
</evidence>
<name>A0A6N4TF16_9FIRM</name>
<organism evidence="10 11">
    <name type="scientific">Amedibacterium intestinale</name>
    <dbReference type="NCBI Taxonomy" id="2583452"/>
    <lineage>
        <taxon>Bacteria</taxon>
        <taxon>Bacillati</taxon>
        <taxon>Bacillota</taxon>
        <taxon>Erysipelotrichia</taxon>
        <taxon>Erysipelotrichales</taxon>
        <taxon>Erysipelotrichaceae</taxon>
        <taxon>Amedibacterium</taxon>
    </lineage>
</organism>
<dbReference type="Pfam" id="PF03116">
    <property type="entry name" value="NQR2_RnfD_RnfE"/>
    <property type="match status" value="1"/>
</dbReference>
<feature type="transmembrane region" description="Helical" evidence="9">
    <location>
        <begin position="108"/>
        <end position="128"/>
    </location>
</feature>